<keyword evidence="4" id="KW-1185">Reference proteome</keyword>
<feature type="compositionally biased region" description="Basic residues" evidence="1">
    <location>
        <begin position="305"/>
        <end position="317"/>
    </location>
</feature>
<reference evidence="3" key="1">
    <citation type="submission" date="2023-03" db="EMBL/GenBank/DDBJ databases">
        <title>Massive genome expansion in bonnet fungi (Mycena s.s.) driven by repeated elements and novel gene families across ecological guilds.</title>
        <authorList>
            <consortium name="Lawrence Berkeley National Laboratory"/>
            <person name="Harder C.B."/>
            <person name="Miyauchi S."/>
            <person name="Viragh M."/>
            <person name="Kuo A."/>
            <person name="Thoen E."/>
            <person name="Andreopoulos B."/>
            <person name="Lu D."/>
            <person name="Skrede I."/>
            <person name="Drula E."/>
            <person name="Henrissat B."/>
            <person name="Morin E."/>
            <person name="Kohler A."/>
            <person name="Barry K."/>
            <person name="LaButti K."/>
            <person name="Morin E."/>
            <person name="Salamov A."/>
            <person name="Lipzen A."/>
            <person name="Mereny Z."/>
            <person name="Hegedus B."/>
            <person name="Baldrian P."/>
            <person name="Stursova M."/>
            <person name="Weitz H."/>
            <person name="Taylor A."/>
            <person name="Grigoriev I.V."/>
            <person name="Nagy L.G."/>
            <person name="Martin F."/>
            <person name="Kauserud H."/>
        </authorList>
    </citation>
    <scope>NUCLEOTIDE SEQUENCE</scope>
    <source>
        <strain evidence="3">9284</strain>
    </source>
</reference>
<dbReference type="Pfam" id="PF20515">
    <property type="entry name" value="2OG-FeII_Oxy_6"/>
    <property type="match status" value="1"/>
</dbReference>
<proteinExistence type="predicted"/>
<evidence type="ECO:0000256" key="1">
    <source>
        <dbReference type="SAM" id="MobiDB-lite"/>
    </source>
</evidence>
<feature type="domain" description="Tet-like 2OG-Fe(II) oxygenase" evidence="2">
    <location>
        <begin position="63"/>
        <end position="243"/>
    </location>
</feature>
<gene>
    <name evidence="3" type="ORF">FB45DRAFT_928082</name>
</gene>
<evidence type="ECO:0000313" key="3">
    <source>
        <dbReference type="EMBL" id="KAJ7620997.1"/>
    </source>
</evidence>
<dbReference type="InterPro" id="IPR046798">
    <property type="entry name" value="2OG-FeII_Oxy_6"/>
</dbReference>
<feature type="region of interest" description="Disordered" evidence="1">
    <location>
        <begin position="38"/>
        <end position="60"/>
    </location>
</feature>
<dbReference type="Proteomes" id="UP001221142">
    <property type="component" value="Unassembled WGS sequence"/>
</dbReference>
<organism evidence="3 4">
    <name type="scientific">Roridomyces roridus</name>
    <dbReference type="NCBI Taxonomy" id="1738132"/>
    <lineage>
        <taxon>Eukaryota</taxon>
        <taxon>Fungi</taxon>
        <taxon>Dikarya</taxon>
        <taxon>Basidiomycota</taxon>
        <taxon>Agaricomycotina</taxon>
        <taxon>Agaricomycetes</taxon>
        <taxon>Agaricomycetidae</taxon>
        <taxon>Agaricales</taxon>
        <taxon>Marasmiineae</taxon>
        <taxon>Mycenaceae</taxon>
        <taxon>Roridomyces</taxon>
    </lineage>
</organism>
<comment type="caution">
    <text evidence="3">The sequence shown here is derived from an EMBL/GenBank/DDBJ whole genome shotgun (WGS) entry which is preliminary data.</text>
</comment>
<accession>A0AAD7BHB1</accession>
<sequence>MTHPGFRSWDEMQDSTRSHVQEVLQVVMDWGGVVGSIKNNKAMKPPPRPHDDTGRYGGNSTDIKPRGIMYALGWHLSMELGKSLVYYAPKGRKEKTLELYDELLAKFPSVAELYRDDLATLFPGGLKQLQDDADRHGVLSFADLLDGVSRQRPFANSLTVTREEFANQEHKDKDKSFVAKGKWWEAQKDGNRWIFDRNADHDKTKGGEFYWGEYGIGVDFQKTKGLVDILWRGQLDFHATLRSFDTPGSTRFGTSIQITAKGVNAMEKVWDVKSLVECGHDVHKLSPKSAARVTTPHNRLEKARLPPRKKPKTKKGQ</sequence>
<protein>
    <recommendedName>
        <fullName evidence="2">Tet-like 2OG-Fe(II) oxygenase domain-containing protein</fullName>
    </recommendedName>
</protein>
<evidence type="ECO:0000313" key="4">
    <source>
        <dbReference type="Proteomes" id="UP001221142"/>
    </source>
</evidence>
<name>A0AAD7BHB1_9AGAR</name>
<evidence type="ECO:0000259" key="2">
    <source>
        <dbReference type="Pfam" id="PF20515"/>
    </source>
</evidence>
<dbReference type="AlphaFoldDB" id="A0AAD7BHB1"/>
<dbReference type="EMBL" id="JARKIF010000016">
    <property type="protein sequence ID" value="KAJ7620997.1"/>
    <property type="molecule type" value="Genomic_DNA"/>
</dbReference>
<feature type="region of interest" description="Disordered" evidence="1">
    <location>
        <begin position="287"/>
        <end position="317"/>
    </location>
</feature>